<feature type="compositionally biased region" description="Gly residues" evidence="1">
    <location>
        <begin position="291"/>
        <end position="305"/>
    </location>
</feature>
<feature type="compositionally biased region" description="Basic residues" evidence="1">
    <location>
        <begin position="210"/>
        <end position="219"/>
    </location>
</feature>
<feature type="compositionally biased region" description="Basic and acidic residues" evidence="1">
    <location>
        <begin position="232"/>
        <end position="253"/>
    </location>
</feature>
<feature type="region of interest" description="Disordered" evidence="1">
    <location>
        <begin position="117"/>
        <end position="146"/>
    </location>
</feature>
<dbReference type="EMBL" id="CADCTF010000125">
    <property type="protein sequence ID" value="CAA9257965.1"/>
    <property type="molecule type" value="Genomic_DNA"/>
</dbReference>
<protein>
    <submittedName>
        <fullName evidence="2">Uncharacterized protein</fullName>
    </submittedName>
</protein>
<name>A0A6J4ISF3_9ACTN</name>
<gene>
    <name evidence="2" type="ORF">AVDCRST_MAG50-2707</name>
</gene>
<evidence type="ECO:0000256" key="1">
    <source>
        <dbReference type="SAM" id="MobiDB-lite"/>
    </source>
</evidence>
<feature type="non-terminal residue" evidence="2">
    <location>
        <position position="305"/>
    </location>
</feature>
<sequence>APRAGSRSRSVGLLAPPRGVGAHRLAGRRLLVRHDAHRPPGHPRRRGGGDPQPGRVVRSGPADPVGRVGLAGARHRRAVPVQRAHEPAPPAELRRATAVPARHADVARTAGRRLGAGLRRAEARGPARPRHAGLQRRGGVQPLAGRRQRLRLQPRAALPRPRGGGAHRPPDVAAGGRAAAGAALLAARADDLPVPPVDHPDRAGRLADVRRRRRLRQLRHPVPAVRAQRHPRPADRRHADEGPRRRVPVDGHRRAVHPLRHQGRRGRPGAGQGARPQGPCRRRSRRRGPHLGAGGAGAGPGGPGT</sequence>
<reference evidence="2" key="1">
    <citation type="submission" date="2020-02" db="EMBL/GenBank/DDBJ databases">
        <authorList>
            <person name="Meier V. D."/>
        </authorList>
    </citation>
    <scope>NUCLEOTIDE SEQUENCE</scope>
    <source>
        <strain evidence="2">AVDCRST_MAG50</strain>
    </source>
</reference>
<feature type="compositionally biased region" description="Basic residues" evidence="1">
    <location>
        <begin position="254"/>
        <end position="267"/>
    </location>
</feature>
<accession>A0A6J4ISF3</accession>
<organism evidence="2">
    <name type="scientific">uncultured Acidimicrobiales bacterium</name>
    <dbReference type="NCBI Taxonomy" id="310071"/>
    <lineage>
        <taxon>Bacteria</taxon>
        <taxon>Bacillati</taxon>
        <taxon>Actinomycetota</taxon>
        <taxon>Acidimicrobiia</taxon>
        <taxon>Acidimicrobiales</taxon>
        <taxon>environmental samples</taxon>
    </lineage>
</organism>
<feature type="non-terminal residue" evidence="2">
    <location>
        <position position="1"/>
    </location>
</feature>
<dbReference type="AlphaFoldDB" id="A0A6J4ISF3"/>
<feature type="compositionally biased region" description="Basic and acidic residues" evidence="1">
    <location>
        <begin position="198"/>
        <end position="209"/>
    </location>
</feature>
<proteinExistence type="predicted"/>
<feature type="region of interest" description="Disordered" evidence="1">
    <location>
        <begin position="191"/>
        <end position="305"/>
    </location>
</feature>
<evidence type="ECO:0000313" key="2">
    <source>
        <dbReference type="EMBL" id="CAA9257965.1"/>
    </source>
</evidence>
<feature type="compositionally biased region" description="Basic residues" evidence="1">
    <location>
        <begin position="280"/>
        <end position="289"/>
    </location>
</feature>
<feature type="region of interest" description="Disordered" evidence="1">
    <location>
        <begin position="1"/>
        <end position="103"/>
    </location>
</feature>